<feature type="transmembrane region" description="Helical" evidence="8">
    <location>
        <begin position="500"/>
        <end position="522"/>
    </location>
</feature>
<dbReference type="GO" id="GO:0006508">
    <property type="term" value="P:proteolysis"/>
    <property type="evidence" value="ECO:0007669"/>
    <property type="project" value="InterPro"/>
</dbReference>
<feature type="signal peptide" evidence="9">
    <location>
        <begin position="1"/>
        <end position="22"/>
    </location>
</feature>
<evidence type="ECO:0000256" key="2">
    <source>
        <dbReference type="ARBA" id="ARBA00006314"/>
    </source>
</evidence>
<dbReference type="InterPro" id="IPR013201">
    <property type="entry name" value="Prot_inhib_I29"/>
</dbReference>
<evidence type="ECO:0000256" key="4">
    <source>
        <dbReference type="ARBA" id="ARBA00022989"/>
    </source>
</evidence>
<feature type="chain" id="PRO_5043978048" description="Cysteine protease" evidence="9">
    <location>
        <begin position="23"/>
        <end position="826"/>
    </location>
</feature>
<evidence type="ECO:0000256" key="1">
    <source>
        <dbReference type="ARBA" id="ARBA00004141"/>
    </source>
</evidence>
<feature type="domain" description="Peptidase C1A papain C-terminal" evidence="10">
    <location>
        <begin position="143"/>
        <end position="358"/>
    </location>
</feature>
<evidence type="ECO:0000256" key="9">
    <source>
        <dbReference type="SAM" id="SignalP"/>
    </source>
</evidence>
<dbReference type="GO" id="GO:0009699">
    <property type="term" value="P:phenylpropanoid biosynthetic process"/>
    <property type="evidence" value="ECO:0007669"/>
    <property type="project" value="UniProtKB-ARBA"/>
</dbReference>
<keyword evidence="3 8" id="KW-0812">Transmembrane</keyword>
<dbReference type="PANTHER" id="PTHR31592">
    <property type="entry name" value="TRANSMEMBRANE PROTEIN 192"/>
    <property type="match status" value="1"/>
</dbReference>
<dbReference type="CDD" id="cd02248">
    <property type="entry name" value="Peptidase_C1A"/>
    <property type="match status" value="1"/>
</dbReference>
<dbReference type="SMART" id="SM00645">
    <property type="entry name" value="Pept_C1"/>
    <property type="match status" value="1"/>
</dbReference>
<evidence type="ECO:0000259" key="11">
    <source>
        <dbReference type="SMART" id="SM00848"/>
    </source>
</evidence>
<keyword evidence="4 8" id="KW-1133">Transmembrane helix</keyword>
<feature type="transmembrane region" description="Helical" evidence="8">
    <location>
        <begin position="596"/>
        <end position="616"/>
    </location>
</feature>
<dbReference type="PROSITE" id="PS00139">
    <property type="entry name" value="THIOL_PROTEASE_CYS"/>
    <property type="match status" value="1"/>
</dbReference>
<dbReference type="InterPro" id="IPR000668">
    <property type="entry name" value="Peptidase_C1A_C"/>
</dbReference>
<dbReference type="InterPro" id="IPR025660">
    <property type="entry name" value="Pept_his_AS"/>
</dbReference>
<keyword evidence="6" id="KW-1015">Disulfide bond</keyword>
<feature type="transmembrane region" description="Helical" evidence="8">
    <location>
        <begin position="529"/>
        <end position="550"/>
    </location>
</feature>
<organism evidence="12 13">
    <name type="scientific">Rhododendron griersonianum</name>
    <dbReference type="NCBI Taxonomy" id="479676"/>
    <lineage>
        <taxon>Eukaryota</taxon>
        <taxon>Viridiplantae</taxon>
        <taxon>Streptophyta</taxon>
        <taxon>Embryophyta</taxon>
        <taxon>Tracheophyta</taxon>
        <taxon>Spermatophyta</taxon>
        <taxon>Magnoliopsida</taxon>
        <taxon>eudicotyledons</taxon>
        <taxon>Gunneridae</taxon>
        <taxon>Pentapetalae</taxon>
        <taxon>asterids</taxon>
        <taxon>Ericales</taxon>
        <taxon>Ericaceae</taxon>
        <taxon>Ericoideae</taxon>
        <taxon>Rhodoreae</taxon>
        <taxon>Rhododendron</taxon>
    </lineage>
</organism>
<dbReference type="SMART" id="SM00848">
    <property type="entry name" value="Inhibitor_I29"/>
    <property type="match status" value="1"/>
</dbReference>
<protein>
    <recommendedName>
        <fullName evidence="14">Cysteine protease</fullName>
    </recommendedName>
</protein>
<evidence type="ECO:0000256" key="5">
    <source>
        <dbReference type="ARBA" id="ARBA00023136"/>
    </source>
</evidence>
<dbReference type="Gene3D" id="3.90.70.10">
    <property type="entry name" value="Cysteine proteinases"/>
    <property type="match status" value="1"/>
</dbReference>
<dbReference type="SUPFAM" id="SSF54001">
    <property type="entry name" value="Cysteine proteinases"/>
    <property type="match status" value="1"/>
</dbReference>
<proteinExistence type="inferred from homology"/>
<dbReference type="AlphaFoldDB" id="A0AAV6L228"/>
<dbReference type="GO" id="GO:0050547">
    <property type="term" value="F:feruloyl-CoA hydratase/lyase activity"/>
    <property type="evidence" value="ECO:0007669"/>
    <property type="project" value="UniProtKB-ARBA"/>
</dbReference>
<reference evidence="12" key="1">
    <citation type="submission" date="2020-08" db="EMBL/GenBank/DDBJ databases">
        <title>Plant Genome Project.</title>
        <authorList>
            <person name="Zhang R.-G."/>
        </authorList>
    </citation>
    <scope>NUCLEOTIDE SEQUENCE</scope>
    <source>
        <strain evidence="12">WSP0</strain>
        <tissue evidence="12">Leaf</tissue>
    </source>
</reference>
<dbReference type="GO" id="GO:0005770">
    <property type="term" value="C:late endosome"/>
    <property type="evidence" value="ECO:0007669"/>
    <property type="project" value="TreeGrafter"/>
</dbReference>
<keyword evidence="9" id="KW-0732">Signal</keyword>
<evidence type="ECO:0008006" key="14">
    <source>
        <dbReference type="Google" id="ProtNLM"/>
    </source>
</evidence>
<dbReference type="FunFam" id="3.90.70.10:FF:000039">
    <property type="entry name" value="Cysteine proteinase 2, putative"/>
    <property type="match status" value="1"/>
</dbReference>
<evidence type="ECO:0000313" key="12">
    <source>
        <dbReference type="EMBL" id="KAG5559118.1"/>
    </source>
</evidence>
<dbReference type="Pfam" id="PF08246">
    <property type="entry name" value="Inhibitor_I29"/>
    <property type="match status" value="1"/>
</dbReference>
<dbReference type="InterPro" id="IPR039417">
    <property type="entry name" value="Peptidase_C1A_papain-like"/>
</dbReference>
<dbReference type="PANTHER" id="PTHR31592:SF1">
    <property type="entry name" value="TRANSMEMBRANE PROTEIN 192"/>
    <property type="match status" value="1"/>
</dbReference>
<keyword evidence="7" id="KW-0175">Coiled coil</keyword>
<comment type="subcellular location">
    <subcellularLocation>
        <location evidence="1">Membrane</location>
        <topology evidence="1">Multi-pass membrane protein</topology>
    </subcellularLocation>
</comment>
<gene>
    <name evidence="12" type="ORF">RHGRI_008890</name>
</gene>
<accession>A0AAV6L228</accession>
<dbReference type="EMBL" id="JACTNZ010000003">
    <property type="protein sequence ID" value="KAG5559118.1"/>
    <property type="molecule type" value="Genomic_DNA"/>
</dbReference>
<dbReference type="PROSITE" id="PS00640">
    <property type="entry name" value="THIOL_PROTEASE_ASN"/>
    <property type="match status" value="1"/>
</dbReference>
<feature type="transmembrane region" description="Helical" evidence="8">
    <location>
        <begin position="628"/>
        <end position="653"/>
    </location>
</feature>
<comment type="similarity">
    <text evidence="2">Belongs to the TMEM192 family.</text>
</comment>
<keyword evidence="13" id="KW-1185">Reference proteome</keyword>
<feature type="coiled-coil region" evidence="7">
    <location>
        <begin position="726"/>
        <end position="809"/>
    </location>
</feature>
<sequence length="826" mass="92780">MARSPLCLSLLLLLLAVAVAVAGASTFDEENPIRTVVSNVLREFETSVVNVVGYSRQALSFARFAHRYGKSYETEEEMKLRFSIFSENLKLIKSHNRKGLSYTMAVNKFADWTWEEFHRLRLGAAQNCSATKKGNHKLTDDLLPEMKDWREIGIVSPVKDQGHCGSCWTFSTTGALEAAYRQAFGKEVSLSEQQLVDCAGAFNNFGCSGGLPSQAFEYIKHNGGLDTEEAYPYTAKDGECKFSSENVGVQVLESVNITLGAEDELKHAVAFVRPVSVAFEVVNGFRLYKDGVYTSDSCGTTPMDVNHAVLAVGYGVENGVSYWLVKNSWGEDWGDNGYFKMELGKNMCGRFLLLILPVYKLTKAAHARLGHALQLVHHTPLLVDCCLRKRGLLSRDFWFMSSFFYLECSVSPIYKLKGHVVMLIAQAQCTNKNRPSIPIVTVNWFEKLKNPSTRRRRRRWQQKDTPLRTSHLLKKTPCSLTYCTSLPYLVIGSLQALSEVFYTVFYWQAGYAILAAAAPWIFHSIQPLLSPLLCSCGVILLIVTVPAHFYGSYYSCPRIYSIFRHLSAVSGVPSPENTAADILQGYYVFSQKLKHIVRLPFAATAYGTAAMLLVMVWKPHISILSISVLLRIIMLIEVVCAGFFMSAYIGYIYQYNSLDSQPDVLKSLYSPLQPSSSLEGLSMIAAVDCVLELMLQLWILRLQESLSKYERSNDGSTPQVDLAHLLAARDQELRTLSAEMNQLQSELRLARSLIAERDSEIQRVRTTNNQYVEENERLRAILGEWSTRAAKLERALEAERMSNLELQKKVLTVVRNQPSHESAEPS</sequence>
<dbReference type="PROSITE" id="PS00639">
    <property type="entry name" value="THIOL_PROTEASE_HIS"/>
    <property type="match status" value="1"/>
</dbReference>
<feature type="domain" description="Cathepsin propeptide inhibitor" evidence="11">
    <location>
        <begin position="61"/>
        <end position="117"/>
    </location>
</feature>
<dbReference type="GO" id="GO:0008234">
    <property type="term" value="F:cysteine-type peptidase activity"/>
    <property type="evidence" value="ECO:0007669"/>
    <property type="project" value="InterPro"/>
</dbReference>
<dbReference type="InterPro" id="IPR038765">
    <property type="entry name" value="Papain-like_cys_pep_sf"/>
</dbReference>
<dbReference type="PRINTS" id="PR00705">
    <property type="entry name" value="PAPAIN"/>
</dbReference>
<dbReference type="Pfam" id="PF14802">
    <property type="entry name" value="TMEM192"/>
    <property type="match status" value="1"/>
</dbReference>
<dbReference type="InterPro" id="IPR025661">
    <property type="entry name" value="Pept_asp_AS"/>
</dbReference>
<evidence type="ECO:0000256" key="7">
    <source>
        <dbReference type="SAM" id="Coils"/>
    </source>
</evidence>
<comment type="caution">
    <text evidence="12">The sequence shown here is derived from an EMBL/GenBank/DDBJ whole genome shotgun (WGS) entry which is preliminary data.</text>
</comment>
<evidence type="ECO:0000313" key="13">
    <source>
        <dbReference type="Proteomes" id="UP000823749"/>
    </source>
</evidence>
<dbReference type="Pfam" id="PF00112">
    <property type="entry name" value="Peptidase_C1"/>
    <property type="match status" value="1"/>
</dbReference>
<keyword evidence="5 8" id="KW-0472">Membrane</keyword>
<dbReference type="GO" id="GO:0005765">
    <property type="term" value="C:lysosomal membrane"/>
    <property type="evidence" value="ECO:0007669"/>
    <property type="project" value="TreeGrafter"/>
</dbReference>
<evidence type="ECO:0000259" key="10">
    <source>
        <dbReference type="SMART" id="SM00645"/>
    </source>
</evidence>
<evidence type="ECO:0000256" key="3">
    <source>
        <dbReference type="ARBA" id="ARBA00022692"/>
    </source>
</evidence>
<dbReference type="Proteomes" id="UP000823749">
    <property type="component" value="Chromosome 3"/>
</dbReference>
<evidence type="ECO:0000256" key="8">
    <source>
        <dbReference type="SAM" id="Phobius"/>
    </source>
</evidence>
<dbReference type="InterPro" id="IPR000169">
    <property type="entry name" value="Pept_cys_AS"/>
</dbReference>
<evidence type="ECO:0000256" key="6">
    <source>
        <dbReference type="ARBA" id="ARBA00023157"/>
    </source>
</evidence>
<dbReference type="InterPro" id="IPR029399">
    <property type="entry name" value="TMEM192"/>
</dbReference>
<name>A0AAV6L228_9ERIC</name>